<protein>
    <submittedName>
        <fullName evidence="2">Sporulation protein YlmC with PRC-barrel domain</fullName>
    </submittedName>
</protein>
<dbReference type="Gene3D" id="2.30.30.240">
    <property type="entry name" value="PRC-barrel domain"/>
    <property type="match status" value="1"/>
</dbReference>
<dbReference type="AlphaFoldDB" id="A0A371NDG2"/>
<keyword evidence="3" id="KW-1185">Reference proteome</keyword>
<feature type="domain" description="PRC-barrel" evidence="1">
    <location>
        <begin position="10"/>
        <end position="81"/>
    </location>
</feature>
<sequence length="99" mass="10935">MTDITLYGVQMKVTEFLGLKVLDKNAMEIGKVSDLEVDPEEGLIKSLIISKGELSLKQRTFIVDMESVSRVGDYVVLAIAADEAEEAPEEEESMEISPE</sequence>
<evidence type="ECO:0000259" key="1">
    <source>
        <dbReference type="Pfam" id="PF05239"/>
    </source>
</evidence>
<organism evidence="2 3">
    <name type="scientific">Methanothermobacter defluvii</name>
    <dbReference type="NCBI Taxonomy" id="49339"/>
    <lineage>
        <taxon>Archaea</taxon>
        <taxon>Methanobacteriati</taxon>
        <taxon>Methanobacteriota</taxon>
        <taxon>Methanomada group</taxon>
        <taxon>Methanobacteria</taxon>
        <taxon>Methanobacteriales</taxon>
        <taxon>Methanobacteriaceae</taxon>
        <taxon>Methanothermobacter</taxon>
    </lineage>
</organism>
<accession>A0A371NDG2</accession>
<dbReference type="InterPro" id="IPR027275">
    <property type="entry name" value="PRC-brl_dom"/>
</dbReference>
<dbReference type="Proteomes" id="UP000256864">
    <property type="component" value="Unassembled WGS sequence"/>
</dbReference>
<dbReference type="SUPFAM" id="SSF50346">
    <property type="entry name" value="PRC-barrel domain"/>
    <property type="match status" value="1"/>
</dbReference>
<reference evidence="2 3" key="1">
    <citation type="submission" date="2018-07" db="EMBL/GenBank/DDBJ databases">
        <title>Genomic Encyclopedia of Type Strains, Phase IV (KMG-IV): sequencing the most valuable type-strain genomes for metagenomic binning, comparative biology and taxonomic classification.</title>
        <authorList>
            <person name="Goeker M."/>
        </authorList>
    </citation>
    <scope>NUCLEOTIDE SEQUENCE [LARGE SCALE GENOMIC DNA]</scope>
    <source>
        <strain evidence="2 3">DSM 7466</strain>
    </source>
</reference>
<comment type="caution">
    <text evidence="2">The sequence shown here is derived from an EMBL/GenBank/DDBJ whole genome shotgun (WGS) entry which is preliminary data.</text>
</comment>
<evidence type="ECO:0000313" key="3">
    <source>
        <dbReference type="Proteomes" id="UP000256864"/>
    </source>
</evidence>
<gene>
    <name evidence="2" type="ORF">C7452_0565</name>
</gene>
<dbReference type="InterPro" id="IPR011033">
    <property type="entry name" value="PRC_barrel-like_sf"/>
</dbReference>
<dbReference type="EMBL" id="QREL01000001">
    <property type="protein sequence ID" value="REE28551.1"/>
    <property type="molecule type" value="Genomic_DNA"/>
</dbReference>
<evidence type="ECO:0000313" key="2">
    <source>
        <dbReference type="EMBL" id="REE28551.1"/>
    </source>
</evidence>
<name>A0A371NDG2_9EURY</name>
<proteinExistence type="predicted"/>
<dbReference type="Pfam" id="PF05239">
    <property type="entry name" value="PRC"/>
    <property type="match status" value="1"/>
</dbReference>